<evidence type="ECO:0000256" key="1">
    <source>
        <dbReference type="SAM" id="SignalP"/>
    </source>
</evidence>
<dbReference type="SMART" id="SM00108">
    <property type="entry name" value="B_lectin"/>
    <property type="match status" value="1"/>
</dbReference>
<dbReference type="CDD" id="cd00028">
    <property type="entry name" value="B_lectin"/>
    <property type="match status" value="1"/>
</dbReference>
<comment type="caution">
    <text evidence="3">The sequence shown here is derived from an EMBL/GenBank/DDBJ whole genome shotgun (WGS) entry which is preliminary data.</text>
</comment>
<dbReference type="InterPro" id="IPR001480">
    <property type="entry name" value="Bulb-type_lectin_dom"/>
</dbReference>
<feature type="signal peptide" evidence="1">
    <location>
        <begin position="1"/>
        <end position="22"/>
    </location>
</feature>
<feature type="domain" description="Bulb-type lectin" evidence="2">
    <location>
        <begin position="39"/>
        <end position="158"/>
    </location>
</feature>
<evidence type="ECO:0000313" key="4">
    <source>
        <dbReference type="Proteomes" id="UP000036987"/>
    </source>
</evidence>
<organism evidence="3 4">
    <name type="scientific">Zostera marina</name>
    <name type="common">Eelgrass</name>
    <dbReference type="NCBI Taxonomy" id="29655"/>
    <lineage>
        <taxon>Eukaryota</taxon>
        <taxon>Viridiplantae</taxon>
        <taxon>Streptophyta</taxon>
        <taxon>Embryophyta</taxon>
        <taxon>Tracheophyta</taxon>
        <taxon>Spermatophyta</taxon>
        <taxon>Magnoliopsida</taxon>
        <taxon>Liliopsida</taxon>
        <taxon>Zosteraceae</taxon>
        <taxon>Zostera</taxon>
    </lineage>
</organism>
<dbReference type="STRING" id="29655.A0A0K9PQ22"/>
<evidence type="ECO:0000313" key="3">
    <source>
        <dbReference type="EMBL" id="KMZ71148.1"/>
    </source>
</evidence>
<name>A0A0K9PQ22_ZOSMR</name>
<dbReference type="EMBL" id="LFYR01000687">
    <property type="protein sequence ID" value="KMZ71148.1"/>
    <property type="molecule type" value="Genomic_DNA"/>
</dbReference>
<keyword evidence="3" id="KW-0430">Lectin</keyword>
<protein>
    <submittedName>
        <fullName evidence="3">G-type lectin S-receptor-like serine/threonine-protein kinase</fullName>
    </submittedName>
</protein>
<accession>A0A0K9PQ22</accession>
<feature type="chain" id="PRO_5005528120" evidence="1">
    <location>
        <begin position="23"/>
        <end position="436"/>
    </location>
</feature>
<dbReference type="Gene3D" id="2.90.10.10">
    <property type="entry name" value="Bulb-type lectin domain"/>
    <property type="match status" value="1"/>
</dbReference>
<dbReference type="InterPro" id="IPR036426">
    <property type="entry name" value="Bulb-type_lectin_dom_sf"/>
</dbReference>
<dbReference type="OrthoDB" id="1884773at2759"/>
<dbReference type="GO" id="GO:0016301">
    <property type="term" value="F:kinase activity"/>
    <property type="evidence" value="ECO:0007669"/>
    <property type="project" value="UniProtKB-KW"/>
</dbReference>
<dbReference type="Pfam" id="PF01453">
    <property type="entry name" value="B_lectin"/>
    <property type="match status" value="1"/>
</dbReference>
<evidence type="ECO:0000259" key="2">
    <source>
        <dbReference type="PROSITE" id="PS50927"/>
    </source>
</evidence>
<dbReference type="OMA" id="GICDDNQ"/>
<dbReference type="GO" id="GO:0051707">
    <property type="term" value="P:response to other organism"/>
    <property type="evidence" value="ECO:0007669"/>
    <property type="project" value="UniProtKB-ARBA"/>
</dbReference>
<dbReference type="PROSITE" id="PS50927">
    <property type="entry name" value="BULB_LECTIN"/>
    <property type="match status" value="1"/>
</dbReference>
<sequence>MAAPTTFHFFFFFIFLVATTTAKVPANRTFKYVNEGEFGPYITEYDASYRAMPLFGSPFQLAWYNTTPGKFYVGLRMGTTRSESLFRWVWDANRGKPVGEKAMLIFSEDGNLILKEKNGKVVWSTGTANKGVVGIKLLPVGNIVLYDKKGVFVWQSFDHPTDTLMVRQSLTKNGPTKLVSRASPKDNSDGIYSFVLGSNGMNLFVSPVQGMVTVGALPPPPLLYSDDRFTVTQTPSNITFTNEPGFSFNDVPEFYELQLTPDTGGNFIVAQVKYNATLSILRLEISGNLVAYTYYDPVATDAWERTFTYFSDDDGVLPGCALPSKCGDLGVCQESMCVACPTEKGLVGWNATCVPPAPCTIGSGVEYYKVVGVEQFIPKFNVGVRMSLKKCAKKCSGECDCVGFFYWTESSRCWSAPVLGSLTSVSNSSHVAYIKK</sequence>
<gene>
    <name evidence="3" type="ORF">ZOSMA_187G00210</name>
</gene>
<dbReference type="PANTHER" id="PTHR32444:SF10">
    <property type="entry name" value="CURCULIN-LIKE (MANNOSE-BINDING) LECTIN FAMILY PROTEIN-RELATED"/>
    <property type="match status" value="1"/>
</dbReference>
<dbReference type="PIRSF" id="PIRSF002686">
    <property type="entry name" value="SLG"/>
    <property type="match status" value="1"/>
</dbReference>
<dbReference type="GO" id="GO:0030246">
    <property type="term" value="F:carbohydrate binding"/>
    <property type="evidence" value="ECO:0007669"/>
    <property type="project" value="UniProtKB-KW"/>
</dbReference>
<reference evidence="4" key="1">
    <citation type="journal article" date="2016" name="Nature">
        <title>The genome of the seagrass Zostera marina reveals angiosperm adaptation to the sea.</title>
        <authorList>
            <person name="Olsen J.L."/>
            <person name="Rouze P."/>
            <person name="Verhelst B."/>
            <person name="Lin Y.-C."/>
            <person name="Bayer T."/>
            <person name="Collen J."/>
            <person name="Dattolo E."/>
            <person name="De Paoli E."/>
            <person name="Dittami S."/>
            <person name="Maumus F."/>
            <person name="Michel G."/>
            <person name="Kersting A."/>
            <person name="Lauritano C."/>
            <person name="Lohaus R."/>
            <person name="Toepel M."/>
            <person name="Tonon T."/>
            <person name="Vanneste K."/>
            <person name="Amirebrahimi M."/>
            <person name="Brakel J."/>
            <person name="Bostroem C."/>
            <person name="Chovatia M."/>
            <person name="Grimwood J."/>
            <person name="Jenkins J.W."/>
            <person name="Jueterbock A."/>
            <person name="Mraz A."/>
            <person name="Stam W.T."/>
            <person name="Tice H."/>
            <person name="Bornberg-Bauer E."/>
            <person name="Green P.J."/>
            <person name="Pearson G.A."/>
            <person name="Procaccini G."/>
            <person name="Duarte C.M."/>
            <person name="Schmutz J."/>
            <person name="Reusch T.B.H."/>
            <person name="Van de Peer Y."/>
        </authorList>
    </citation>
    <scope>NUCLEOTIDE SEQUENCE [LARGE SCALE GENOMIC DNA]</scope>
    <source>
        <strain evidence="4">cv. Finnish</strain>
    </source>
</reference>
<dbReference type="Proteomes" id="UP000036987">
    <property type="component" value="Unassembled WGS sequence"/>
</dbReference>
<dbReference type="AlphaFoldDB" id="A0A0K9PQ22"/>
<keyword evidence="3" id="KW-0418">Kinase</keyword>
<keyword evidence="4" id="KW-1185">Reference proteome</keyword>
<dbReference type="InterPro" id="IPR035446">
    <property type="entry name" value="SLSG/EP1"/>
</dbReference>
<keyword evidence="3" id="KW-0675">Receptor</keyword>
<keyword evidence="1" id="KW-0732">Signal</keyword>
<keyword evidence="3" id="KW-0808">Transferase</keyword>
<dbReference type="SUPFAM" id="SSF51110">
    <property type="entry name" value="alpha-D-mannose-specific plant lectins"/>
    <property type="match status" value="1"/>
</dbReference>
<dbReference type="PANTHER" id="PTHR32444">
    <property type="entry name" value="BULB-TYPE LECTIN DOMAIN-CONTAINING PROTEIN"/>
    <property type="match status" value="1"/>
</dbReference>
<proteinExistence type="predicted"/>